<protein>
    <submittedName>
        <fullName evidence="1">Uncharacterized protein</fullName>
    </submittedName>
</protein>
<organism evidence="1 2">
    <name type="scientific">Bacillus cereus</name>
    <dbReference type="NCBI Taxonomy" id="1396"/>
    <lineage>
        <taxon>Bacteria</taxon>
        <taxon>Bacillati</taxon>
        <taxon>Bacillota</taxon>
        <taxon>Bacilli</taxon>
        <taxon>Bacillales</taxon>
        <taxon>Bacillaceae</taxon>
        <taxon>Bacillus</taxon>
        <taxon>Bacillus cereus group</taxon>
    </lineage>
</organism>
<dbReference type="EMBL" id="NUUR01000127">
    <property type="protein sequence ID" value="PHG74560.1"/>
    <property type="molecule type" value="Genomic_DNA"/>
</dbReference>
<name>A0A9X7E1C9_BACCE</name>
<dbReference type="RefSeq" id="WP_016083935.1">
    <property type="nucleotide sequence ID" value="NZ_NUUR01000127.1"/>
</dbReference>
<comment type="caution">
    <text evidence="1">The sequence shown here is derived from an EMBL/GenBank/DDBJ whole genome shotgun (WGS) entry which is preliminary data.</text>
</comment>
<accession>A0A9X7E1C9</accession>
<dbReference type="AlphaFoldDB" id="A0A9X7E1C9"/>
<gene>
    <name evidence="1" type="ORF">COI69_29845</name>
</gene>
<sequence>MMFTEKVDADCKLQINIEDEYPAGIEIAVHWKDDKGKESKVTTFKVQDSWVAPVECVMTDQEEKVSGTIGAYVTVKIKGEKDETKTSEKVIQKLKIPTIRDYYITDAFAKGMAPGASKVALYVEGKFIRTAALSADGTYTIYTGDQKGLQKENQTFQIVARDSDGHESERATNIVKVASALTVQEHKISCGR</sequence>
<dbReference type="Proteomes" id="UP000225135">
    <property type="component" value="Unassembled WGS sequence"/>
</dbReference>
<evidence type="ECO:0000313" key="1">
    <source>
        <dbReference type="EMBL" id="PHG74560.1"/>
    </source>
</evidence>
<proteinExistence type="predicted"/>
<evidence type="ECO:0000313" key="2">
    <source>
        <dbReference type="Proteomes" id="UP000225135"/>
    </source>
</evidence>
<reference evidence="1 2" key="1">
    <citation type="submission" date="2017-09" db="EMBL/GenBank/DDBJ databases">
        <title>Large-scale bioinformatics analysis of Bacillus genomes uncovers conserved roles of natural products in bacterial physiology.</title>
        <authorList>
            <consortium name="Agbiome Team Llc"/>
            <person name="Bleich R.M."/>
            <person name="Grubbs K.J."/>
            <person name="Santa Maria K.C."/>
            <person name="Allen S.E."/>
            <person name="Farag S."/>
            <person name="Shank E.A."/>
            <person name="Bowers A."/>
        </authorList>
    </citation>
    <scope>NUCLEOTIDE SEQUENCE [LARGE SCALE GENOMIC DNA]</scope>
    <source>
        <strain evidence="1 2">AFS029792</strain>
    </source>
</reference>